<dbReference type="Gene3D" id="3.10.129.10">
    <property type="entry name" value="Hotdog Thioesterase"/>
    <property type="match status" value="1"/>
</dbReference>
<gene>
    <name evidence="1" type="ORF">HQM25_08170</name>
</gene>
<accession>A0A7D4UBA4</accession>
<dbReference type="SUPFAM" id="SSF54637">
    <property type="entry name" value="Thioesterase/thiol ester dehydrase-isomerase"/>
    <property type="match status" value="1"/>
</dbReference>
<dbReference type="EMBL" id="CP054038">
    <property type="protein sequence ID" value="QKJ19343.1"/>
    <property type="molecule type" value="Genomic_DNA"/>
</dbReference>
<evidence type="ECO:0008006" key="3">
    <source>
        <dbReference type="Google" id="ProtNLM"/>
    </source>
</evidence>
<evidence type="ECO:0000313" key="1">
    <source>
        <dbReference type="EMBL" id="QKJ19343.1"/>
    </source>
</evidence>
<dbReference type="Proteomes" id="UP000502498">
    <property type="component" value="Chromosome"/>
</dbReference>
<reference evidence="1 2" key="1">
    <citation type="submission" date="2020-05" db="EMBL/GenBank/DDBJ databases">
        <title>Strain PA2F3 complete genome.</title>
        <authorList>
            <person name="Kim Y.-S."/>
            <person name="Kim S.-J."/>
            <person name="Jung H.-k."/>
            <person name="Kim S.-E."/>
            <person name="Kim K.-H."/>
        </authorList>
    </citation>
    <scope>NUCLEOTIDE SEQUENCE [LARGE SCALE GENOMIC DNA]</scope>
    <source>
        <strain evidence="1 2">PA2F3</strain>
    </source>
</reference>
<proteinExistence type="predicted"/>
<evidence type="ECO:0000313" key="2">
    <source>
        <dbReference type="Proteomes" id="UP000502498"/>
    </source>
</evidence>
<dbReference type="InterPro" id="IPR029069">
    <property type="entry name" value="HotDog_dom_sf"/>
</dbReference>
<sequence>MSTFASSFHELAVTLSPAQGIPRRRRDDPPIVAPIARVSVDRRLNGPRRSANGGFAAGILSRHVDADVVTVVLRRRVPLARPLDVHADDRRGVVLSRRRRTVAQARPGVLADTIAPPPPSWGEALAARAHHPLIGVRHLLSDCIVCGPERSDGMRVTPGPVAGRPELLAAPWLVGVRESASGTAHAAAVWAALDCPSYPAEALAARRLCLLGTMTARIDRRPRVGERIVVYSWTRSRKDRKYETSVRAVDEAGGQIAAADATWIALR</sequence>
<dbReference type="AlphaFoldDB" id="A0A7D4UBA4"/>
<protein>
    <recommendedName>
        <fullName evidence="3">Thioesterase family protein</fullName>
    </recommendedName>
</protein>
<name>A0A7D4UBA4_9MICO</name>
<organism evidence="1 2">
    <name type="scientific">Microbacterium hominis</name>
    <dbReference type="NCBI Taxonomy" id="162426"/>
    <lineage>
        <taxon>Bacteria</taxon>
        <taxon>Bacillati</taxon>
        <taxon>Actinomycetota</taxon>
        <taxon>Actinomycetes</taxon>
        <taxon>Micrococcales</taxon>
        <taxon>Microbacteriaceae</taxon>
        <taxon>Microbacterium</taxon>
    </lineage>
</organism>
<dbReference type="RefSeq" id="WP_172989784.1">
    <property type="nucleotide sequence ID" value="NZ_CP054038.1"/>
</dbReference>